<feature type="chain" id="PRO_5046985308" evidence="5">
    <location>
        <begin position="28"/>
        <end position="1798"/>
    </location>
</feature>
<dbReference type="Pfam" id="PF18676">
    <property type="entry name" value="MBG_2"/>
    <property type="match status" value="1"/>
</dbReference>
<proteinExistence type="predicted"/>
<dbReference type="Pfam" id="PF05860">
    <property type="entry name" value="TPS"/>
    <property type="match status" value="1"/>
</dbReference>
<comment type="subcellular location">
    <subcellularLocation>
        <location evidence="1">Secreted</location>
    </subcellularLocation>
</comment>
<dbReference type="PANTHER" id="PTHR12338">
    <property type="entry name" value="AUTOTRANSPORTER"/>
    <property type="match status" value="1"/>
</dbReference>
<dbReference type="NCBIfam" id="TIGR01901">
    <property type="entry name" value="adhes_NPXG"/>
    <property type="match status" value="1"/>
</dbReference>
<gene>
    <name evidence="7" type="ORF">WKW79_25490</name>
</gene>
<keyword evidence="8" id="KW-1185">Reference proteome</keyword>
<evidence type="ECO:0000256" key="4">
    <source>
        <dbReference type="SAM" id="MobiDB-lite"/>
    </source>
</evidence>
<organism evidence="7 8">
    <name type="scientific">Variovorax robiniae</name>
    <dbReference type="NCBI Taxonomy" id="1836199"/>
    <lineage>
        <taxon>Bacteria</taxon>
        <taxon>Pseudomonadati</taxon>
        <taxon>Pseudomonadota</taxon>
        <taxon>Betaproteobacteria</taxon>
        <taxon>Burkholderiales</taxon>
        <taxon>Comamonadaceae</taxon>
        <taxon>Variovorax</taxon>
    </lineage>
</organism>
<dbReference type="InterPro" id="IPR041286">
    <property type="entry name" value="MBG_2"/>
</dbReference>
<dbReference type="SUPFAM" id="SSF51126">
    <property type="entry name" value="Pectin lyase-like"/>
    <property type="match status" value="1"/>
</dbReference>
<name>A0ABU8XG02_9BURK</name>
<dbReference type="InterPro" id="IPR050909">
    <property type="entry name" value="Bact_Autotransporter_VF"/>
</dbReference>
<comment type="caution">
    <text evidence="7">The sequence shown here is derived from an EMBL/GenBank/DDBJ whole genome shotgun (WGS) entry which is preliminary data.</text>
</comment>
<feature type="region of interest" description="Disordered" evidence="4">
    <location>
        <begin position="1708"/>
        <end position="1730"/>
    </location>
</feature>
<reference evidence="7 8" key="1">
    <citation type="submission" date="2024-03" db="EMBL/GenBank/DDBJ databases">
        <title>Novel species of the genus Variovorax.</title>
        <authorList>
            <person name="Liu Q."/>
            <person name="Xin Y.-H."/>
        </authorList>
    </citation>
    <scope>NUCLEOTIDE SEQUENCE [LARGE SCALE GENOMIC DNA]</scope>
    <source>
        <strain evidence="7 8">KACC 18901</strain>
    </source>
</reference>
<dbReference type="PANTHER" id="PTHR12338:SF8">
    <property type="entry name" value="HEME_HEMOPEXIN-BINDING PROTEIN"/>
    <property type="match status" value="1"/>
</dbReference>
<dbReference type="Gene3D" id="2.160.20.10">
    <property type="entry name" value="Single-stranded right-handed beta-helix, Pectin lyase-like"/>
    <property type="match status" value="1"/>
</dbReference>
<protein>
    <submittedName>
        <fullName evidence="7">Filamentous hemagglutinin N-terminal domain-containing protein</fullName>
    </submittedName>
</protein>
<feature type="domain" description="Filamentous haemagglutinin FhaB/tRNA nuclease CdiA-like TPS" evidence="6">
    <location>
        <begin position="26"/>
        <end position="141"/>
    </location>
</feature>
<evidence type="ECO:0000256" key="3">
    <source>
        <dbReference type="ARBA" id="ARBA00022729"/>
    </source>
</evidence>
<keyword evidence="3 5" id="KW-0732">Signal</keyword>
<dbReference type="RefSeq" id="WP_340338015.1">
    <property type="nucleotide sequence ID" value="NZ_JBBKZS010000013.1"/>
</dbReference>
<dbReference type="InterPro" id="IPR011050">
    <property type="entry name" value="Pectin_lyase_fold/virulence"/>
</dbReference>
<evidence type="ECO:0000256" key="2">
    <source>
        <dbReference type="ARBA" id="ARBA00022525"/>
    </source>
</evidence>
<dbReference type="InterPro" id="IPR012334">
    <property type="entry name" value="Pectin_lyas_fold"/>
</dbReference>
<evidence type="ECO:0000256" key="5">
    <source>
        <dbReference type="SAM" id="SignalP"/>
    </source>
</evidence>
<dbReference type="Proteomes" id="UP001367030">
    <property type="component" value="Unassembled WGS sequence"/>
</dbReference>
<keyword evidence="2" id="KW-0964">Secreted</keyword>
<dbReference type="SMART" id="SM00912">
    <property type="entry name" value="Haemagg_act"/>
    <property type="match status" value="1"/>
</dbReference>
<sequence>MKPFHKTPVLRPLAMSLVCMGCGSALAQVPTGFSTTSPNLSIAGEGSPLTVITQGKLNQRDVAQWATFSIGVGNTVQFNQPGPKSVILNRVLGGGESQIMGSLRSNGTIFLVNPSGVTFAQGSTVNVGGLVASTLAISDSDFLAGQYKFGGVADSTGKVTNNTTITGGARGTVALVGGEVSNTGTINVAQGSIALLSGRSAQIGIDANGDGLTTFVVSADAAKALVENSGTLQADGGRVNLKAGVDIAAVAQTVINQTGTVRAQSMTQRNGEIVLEGVGGVVQVGGTLDASAADVQSSGGSITTRGATVTVAHTVSLDAHGGANGANGSWTLGSDTDLRVRSPDEATAFDQLSTVNTKTIGDTLGKGTDVVLESKATAVGDSPGFGVLFAQNGQVIKDAGGTATLTVNSQRNIEMENGSVIASSAGALNVDFNANSKGSLEPPPVTTVMPPGGAILLGSVNLDSDAQGNAVATGGATIQSNGGNIRFYGQSDPDKGRAVGDQRLVTFTGGGEPIVQTQNTSGIELRRSTVSTCGSGQADCTGGGSISMRGEGYSLLDAFNVGEGQLTFTNSGSGVFIAGGTVTTGSGALTIEGRGGLGATGIDAFAAYNVTSDLVPTLRSATGTIHLVGDSRNWVAGMTGETVLDFLDGGTGIALSSTTIATGGNVKLEGTASDFSAVAKDQAFLANAAASGNTFGAGGGIDLFDSTISAGKGKELTVLGKVPSRSFTVANDEVNGLVIQPFGNPFAVDISTGSLTAEGGKLTIDGQDASVRVQVARGEGDFTTARAPVFETANTATLISTASTTGPGGDITIQGRNIWLQGAQGFEGDPNRNVVIDSSGAGKAGNISIHAIGADGPETSGVLAIDTTVGIAASANSAVGNAGNIFAKGDNTILAYGAFEARGGESGGNGGTIETSGGAFDVRGIKVDASAPKGTTGNWLIDPFDVTIAPGVATATLPDDGNFTPIAASTIQDTDVSNVLNGGTDVTINTGVLGVGPAGGGNIFLNGAQILYTGAGARTFTLNANRSIQLNGGSVIASADTGGPLNVVLNADANNQAATAGTGGSVSLFNNSAIYSNGGNVTMKGVQGEQDFSGCVICIAGSTIDTRAGNLSITNPASGFVTYTGGKDANPGGNVSLVGRDTRASDGFTQTSGAVLINASVISSSTGNVDVLGTSTLGSGIVVTTNQAPTGVFTTSGGITLTGVGSFAANTFSTPGHGVQINAAEFSGATATLQSVGGNITVNGLRQAGGEGTPPDNGVLLGSRSAVATDTGNITITGETTGAGAGVLIAGATAPLPEQEIPGAPGALVTGNNVVVLRAANNGTTDALSVGAHDEGATVIAGTVLNLRPGGVNVAGTPDALVATPVDRTANPIAIGGAAANGFAISADTLANMSWQTLVVGSNAHAANIDVVGPLNIANLTLQNGGGGNITLNAPVSGTQIGLISGGNITQAAGAPITAGKLLALSTGGDVVLDNPANNVSTDTVGGGAAGRFTYVDADSVAIGSVTVTGFDAAGNLPQPVTTTSMAANQVLVRTLTGDLVLAGNVSSTTSADLVAAGTFQNPGNFTLSGAPWRVWANTWVGETRGGLVGSGPLPNYYSCAYLGLCAVTVSTTDNHFIYAQQPTAAVVINDATRQAGTDNPPFVFSVTGLILGDSNASFNGTLRSLADRNSPPGLYTIDGVNFVSPAGYAFTVTPGRLTVTEAPIVEPRRPDGPVVPPPRRTDFSGLPKPDVLREEPTTYVYDRNLGQAPICLATGALDGDRADQGGDVLAREWSRVRSRPNLLNCVNTDRRNGCADF</sequence>
<evidence type="ECO:0000313" key="7">
    <source>
        <dbReference type="EMBL" id="MEJ8857948.1"/>
    </source>
</evidence>
<dbReference type="InterPro" id="IPR008638">
    <property type="entry name" value="FhaB/CdiA-like_TPS"/>
</dbReference>
<accession>A0ABU8XG02</accession>
<evidence type="ECO:0000256" key="1">
    <source>
        <dbReference type="ARBA" id="ARBA00004613"/>
    </source>
</evidence>
<evidence type="ECO:0000313" key="8">
    <source>
        <dbReference type="Proteomes" id="UP001367030"/>
    </source>
</evidence>
<evidence type="ECO:0000259" key="6">
    <source>
        <dbReference type="SMART" id="SM00912"/>
    </source>
</evidence>
<dbReference type="EMBL" id="JBBKZS010000013">
    <property type="protein sequence ID" value="MEJ8857948.1"/>
    <property type="molecule type" value="Genomic_DNA"/>
</dbReference>
<feature type="signal peptide" evidence="5">
    <location>
        <begin position="1"/>
        <end position="27"/>
    </location>
</feature>